<keyword evidence="3" id="KW-1185">Reference proteome</keyword>
<evidence type="ECO:0000256" key="1">
    <source>
        <dbReference type="SAM" id="SignalP"/>
    </source>
</evidence>
<dbReference type="RefSeq" id="WP_119885340.1">
    <property type="nucleotide sequence ID" value="NZ_CP067169.1"/>
</dbReference>
<reference evidence="2 3" key="1">
    <citation type="submission" date="2018-09" db="EMBL/GenBank/DDBJ databases">
        <title>Paracoccus onubensis nov. sp. a moderate halophilic bacterium isolated from Gruta de las Maravillas (Aracena, Spain).</title>
        <authorList>
            <person name="Jurado V."/>
            <person name="Gutierrez-Patricio S."/>
            <person name="Gonzalez-Pimentel J.L."/>
            <person name="Laiz L."/>
            <person name="Saiz-Jimenez C."/>
        </authorList>
    </citation>
    <scope>NUCLEOTIDE SEQUENCE [LARGE SCALE GENOMIC DNA]</scope>
    <source>
        <strain evidence="2 3">DSM 19484</strain>
    </source>
</reference>
<comment type="caution">
    <text evidence="2">The sequence shown here is derived from an EMBL/GenBank/DDBJ whole genome shotgun (WGS) entry which is preliminary data.</text>
</comment>
<keyword evidence="1" id="KW-0732">Signal</keyword>
<dbReference type="Proteomes" id="UP000285530">
    <property type="component" value="Unassembled WGS sequence"/>
</dbReference>
<evidence type="ECO:0008006" key="4">
    <source>
        <dbReference type="Google" id="ProtNLM"/>
    </source>
</evidence>
<organism evidence="2 3">
    <name type="scientific">Paracoccus aestuarii</name>
    <dbReference type="NCBI Taxonomy" id="453842"/>
    <lineage>
        <taxon>Bacteria</taxon>
        <taxon>Pseudomonadati</taxon>
        <taxon>Pseudomonadota</taxon>
        <taxon>Alphaproteobacteria</taxon>
        <taxon>Rhodobacterales</taxon>
        <taxon>Paracoccaceae</taxon>
        <taxon>Paracoccus</taxon>
    </lineage>
</organism>
<gene>
    <name evidence="2" type="ORF">D3P06_04110</name>
</gene>
<accession>A0A419A0P0</accession>
<sequence length="99" mass="10490">MGRFKQSAIMALAAIAVTLPIALGPQPTIATMAEAPPLPVVGDAPPPEQVQVIRNLGAYGLGPELPGSYYAVVAHHLVRIDRASGRIQSILRPLPHLKR</sequence>
<dbReference type="OrthoDB" id="7779104at2"/>
<evidence type="ECO:0000313" key="3">
    <source>
        <dbReference type="Proteomes" id="UP000285530"/>
    </source>
</evidence>
<feature type="chain" id="PRO_5019413067" description="PepSY domain-containing protein" evidence="1">
    <location>
        <begin position="31"/>
        <end position="99"/>
    </location>
</feature>
<protein>
    <recommendedName>
        <fullName evidence="4">PepSY domain-containing protein</fullName>
    </recommendedName>
</protein>
<evidence type="ECO:0000313" key="2">
    <source>
        <dbReference type="EMBL" id="RJL06375.1"/>
    </source>
</evidence>
<name>A0A419A0P0_9RHOB</name>
<feature type="signal peptide" evidence="1">
    <location>
        <begin position="1"/>
        <end position="30"/>
    </location>
</feature>
<proteinExistence type="predicted"/>
<dbReference type="EMBL" id="QZEV01000010">
    <property type="protein sequence ID" value="RJL06375.1"/>
    <property type="molecule type" value="Genomic_DNA"/>
</dbReference>
<dbReference type="AlphaFoldDB" id="A0A419A0P0"/>